<accession>A0A9P4TWS9</accession>
<evidence type="ECO:0000256" key="1">
    <source>
        <dbReference type="SAM" id="Coils"/>
    </source>
</evidence>
<reference evidence="2" key="1">
    <citation type="journal article" date="2020" name="Stud. Mycol.">
        <title>101 Dothideomycetes genomes: a test case for predicting lifestyles and emergence of pathogens.</title>
        <authorList>
            <person name="Haridas S."/>
            <person name="Albert R."/>
            <person name="Binder M."/>
            <person name="Bloem J."/>
            <person name="Labutti K."/>
            <person name="Salamov A."/>
            <person name="Andreopoulos B."/>
            <person name="Baker S."/>
            <person name="Barry K."/>
            <person name="Bills G."/>
            <person name="Bluhm B."/>
            <person name="Cannon C."/>
            <person name="Castanera R."/>
            <person name="Culley D."/>
            <person name="Daum C."/>
            <person name="Ezra D."/>
            <person name="Gonzalez J."/>
            <person name="Henrissat B."/>
            <person name="Kuo A."/>
            <person name="Liang C."/>
            <person name="Lipzen A."/>
            <person name="Lutzoni F."/>
            <person name="Magnuson J."/>
            <person name="Mondo S."/>
            <person name="Nolan M."/>
            <person name="Ohm R."/>
            <person name="Pangilinan J."/>
            <person name="Park H.-J."/>
            <person name="Ramirez L."/>
            <person name="Alfaro M."/>
            <person name="Sun H."/>
            <person name="Tritt A."/>
            <person name="Yoshinaga Y."/>
            <person name="Zwiers L.-H."/>
            <person name="Turgeon B."/>
            <person name="Goodwin S."/>
            <person name="Spatafora J."/>
            <person name="Crous P."/>
            <person name="Grigoriev I."/>
        </authorList>
    </citation>
    <scope>NUCLEOTIDE SEQUENCE</scope>
    <source>
        <strain evidence="2">CBS 130266</strain>
    </source>
</reference>
<dbReference type="AlphaFoldDB" id="A0A9P4TWS9"/>
<protein>
    <submittedName>
        <fullName evidence="2">Uncharacterized protein</fullName>
    </submittedName>
</protein>
<name>A0A9P4TWS9_9PEZI</name>
<keyword evidence="3" id="KW-1185">Reference proteome</keyword>
<sequence length="393" mass="43357">MAFPYTFGNSDFDDSVLSGNVDYDVDMSDNFMASTTPTNASYSWPPAQNTFAIPNHQNTSTMPVQNHFVGALQSASTTASSSAVFPSYSTVLSRPTYQHTTLHYPNHFQYGSLTAPAPFSVASRSEMAGGPAVYNQENEILKARLKEMEAQMKYQTDDLTCLQERDRLRQLEQGYASAAPITLPTFAGLIPLETTPGSPDKTTPPFSLKQLPTHGDMQHGMHEHMDNVLYGSGHSQLGSAYPDAISRTEGQPVSTQITSTLVSASVTTPAPDLAPDNSAGSNAIPALKKYRSPPDADFLTKDINKVLTVADFPDYLYRGCTNRGNNDWLLLQGPEFAYWANDENFGGVNEYKGLERNEIRKLAAAQKIPCNGTFIFRMYKPALRRKIHQGQWW</sequence>
<keyword evidence="1" id="KW-0175">Coiled coil</keyword>
<dbReference type="EMBL" id="MU007059">
    <property type="protein sequence ID" value="KAF2427538.1"/>
    <property type="molecule type" value="Genomic_DNA"/>
</dbReference>
<proteinExistence type="predicted"/>
<dbReference type="Proteomes" id="UP000800235">
    <property type="component" value="Unassembled WGS sequence"/>
</dbReference>
<organism evidence="2 3">
    <name type="scientific">Tothia fuscella</name>
    <dbReference type="NCBI Taxonomy" id="1048955"/>
    <lineage>
        <taxon>Eukaryota</taxon>
        <taxon>Fungi</taxon>
        <taxon>Dikarya</taxon>
        <taxon>Ascomycota</taxon>
        <taxon>Pezizomycotina</taxon>
        <taxon>Dothideomycetes</taxon>
        <taxon>Pleosporomycetidae</taxon>
        <taxon>Venturiales</taxon>
        <taxon>Cylindrosympodiaceae</taxon>
        <taxon>Tothia</taxon>
    </lineage>
</organism>
<feature type="coiled-coil region" evidence="1">
    <location>
        <begin position="138"/>
        <end position="165"/>
    </location>
</feature>
<evidence type="ECO:0000313" key="2">
    <source>
        <dbReference type="EMBL" id="KAF2427538.1"/>
    </source>
</evidence>
<comment type="caution">
    <text evidence="2">The sequence shown here is derived from an EMBL/GenBank/DDBJ whole genome shotgun (WGS) entry which is preliminary data.</text>
</comment>
<evidence type="ECO:0000313" key="3">
    <source>
        <dbReference type="Proteomes" id="UP000800235"/>
    </source>
</evidence>
<gene>
    <name evidence="2" type="ORF">EJ08DRAFT_699522</name>
</gene>